<dbReference type="Pfam" id="PF03020">
    <property type="entry name" value="LEM"/>
    <property type="match status" value="1"/>
</dbReference>
<dbReference type="GO" id="GO:0000724">
    <property type="term" value="P:double-strand break repair via homologous recombination"/>
    <property type="evidence" value="ECO:0007669"/>
    <property type="project" value="TreeGrafter"/>
</dbReference>
<gene>
    <name evidence="3" type="primary">LOC105361713</name>
</gene>
<dbReference type="RefSeq" id="XP_011497266.1">
    <property type="nucleotide sequence ID" value="XM_011498964.1"/>
</dbReference>
<dbReference type="PROSITE" id="PS50954">
    <property type="entry name" value="LEM"/>
    <property type="match status" value="1"/>
</dbReference>
<dbReference type="InterPro" id="IPR011015">
    <property type="entry name" value="LEM/LEM-like_dom_sf"/>
</dbReference>
<keyword evidence="2" id="KW-1185">Reference proteome</keyword>
<dbReference type="PANTHER" id="PTHR46427">
    <property type="entry name" value="ANKYRIN REPEAT AND LEM DOMAIN-CONTAINING PROTEIN 1"/>
    <property type="match status" value="1"/>
</dbReference>
<dbReference type="CDD" id="cd10454">
    <property type="entry name" value="GIY-YIG_COG3680_Meta"/>
    <property type="match status" value="1"/>
</dbReference>
<protein>
    <submittedName>
        <fullName evidence="3">Ankyrin repeat and LEM domain-containing protein 1-like</fullName>
    </submittedName>
</protein>
<dbReference type="GO" id="GO:0005737">
    <property type="term" value="C:cytoplasm"/>
    <property type="evidence" value="ECO:0007669"/>
    <property type="project" value="TreeGrafter"/>
</dbReference>
<dbReference type="Proteomes" id="UP000695007">
    <property type="component" value="Unplaced"/>
</dbReference>
<dbReference type="CDD" id="cd12934">
    <property type="entry name" value="LEM"/>
    <property type="match status" value="1"/>
</dbReference>
<dbReference type="GO" id="GO:0004520">
    <property type="term" value="F:DNA endonuclease activity"/>
    <property type="evidence" value="ECO:0007669"/>
    <property type="project" value="TreeGrafter"/>
</dbReference>
<organism evidence="2 3">
    <name type="scientific">Ceratosolen solmsi marchali</name>
    <dbReference type="NCBI Taxonomy" id="326594"/>
    <lineage>
        <taxon>Eukaryota</taxon>
        <taxon>Metazoa</taxon>
        <taxon>Ecdysozoa</taxon>
        <taxon>Arthropoda</taxon>
        <taxon>Hexapoda</taxon>
        <taxon>Insecta</taxon>
        <taxon>Pterygota</taxon>
        <taxon>Neoptera</taxon>
        <taxon>Endopterygota</taxon>
        <taxon>Hymenoptera</taxon>
        <taxon>Apocrita</taxon>
        <taxon>Proctotrupomorpha</taxon>
        <taxon>Chalcidoidea</taxon>
        <taxon>Agaonidae</taxon>
        <taxon>Agaoninae</taxon>
        <taxon>Ceratosolen</taxon>
    </lineage>
</organism>
<dbReference type="PANTHER" id="PTHR46427:SF1">
    <property type="entry name" value="ANKYRIN REPEAT AND LEM DOMAIN-CONTAINING PROTEIN 1"/>
    <property type="match status" value="1"/>
</dbReference>
<dbReference type="GeneID" id="105361713"/>
<feature type="domain" description="LEM" evidence="1">
    <location>
        <begin position="142"/>
        <end position="186"/>
    </location>
</feature>
<dbReference type="InterPro" id="IPR034998">
    <property type="entry name" value="ANKLE1"/>
</dbReference>
<dbReference type="Pfam" id="PF22945">
    <property type="entry name" value="LEM-3_GIY-YIG"/>
    <property type="match status" value="1"/>
</dbReference>
<dbReference type="SMART" id="SM00540">
    <property type="entry name" value="LEM"/>
    <property type="match status" value="1"/>
</dbReference>
<dbReference type="InterPro" id="IPR003887">
    <property type="entry name" value="LEM_dom"/>
</dbReference>
<evidence type="ECO:0000313" key="2">
    <source>
        <dbReference type="Proteomes" id="UP000695007"/>
    </source>
</evidence>
<dbReference type="Gene3D" id="1.10.720.40">
    <property type="match status" value="1"/>
</dbReference>
<evidence type="ECO:0000313" key="3">
    <source>
        <dbReference type="RefSeq" id="XP_011497266.1"/>
    </source>
</evidence>
<sequence>MVSKSMTEKVIEKQNFQNFDNPKESSDSLQYLKNFPLLKSKNSFSEAKFDSYNKNKYIENKENINIRSLLSEANKISYRNKYSSHKHFDLGTSFSMETEYKYKDPEKDLVLLERSLCISPFDISSMNNSFHSCTTAKSELLKKNIYLLDNNTLRERLKNLGENPGPITNRTYHLYLKYLHKLENQQRNFMHLNSISKAYIKYLNNMGREKKMLKFSRLSTEWIKKLDDFEAIEQKVFQEFVNPTPSHKWREGNSKNSFNYLLLDPRITNNFPQRASKLTLSEKWEIFLSAIFYVGKGKQSRPYAHLYDAFKLWVSHDQQNFINMKIQRILDIWNDGKGVIVLHIFQNTIPVEAYTREAAMIEMLGTQKLGNCKRGDYYGIVATWKKREKYELGKYLLFKALQILLVEGERQIFPDNL</sequence>
<dbReference type="GO" id="GO:0000712">
    <property type="term" value="P:resolution of meiotic recombination intermediates"/>
    <property type="evidence" value="ECO:0007669"/>
    <property type="project" value="TreeGrafter"/>
</dbReference>
<dbReference type="SUPFAM" id="SSF63451">
    <property type="entry name" value="LEM domain"/>
    <property type="match status" value="1"/>
</dbReference>
<dbReference type="GO" id="GO:0005654">
    <property type="term" value="C:nucleoplasm"/>
    <property type="evidence" value="ECO:0007669"/>
    <property type="project" value="TreeGrafter"/>
</dbReference>
<name>A0AAJ7DUW5_9HYME</name>
<dbReference type="KEGG" id="csol:105361713"/>
<proteinExistence type="predicted"/>
<reference evidence="3" key="1">
    <citation type="submission" date="2025-08" db="UniProtKB">
        <authorList>
            <consortium name="RefSeq"/>
        </authorList>
    </citation>
    <scope>IDENTIFICATION</scope>
</reference>
<accession>A0AAJ7DUW5</accession>
<evidence type="ECO:0000259" key="1">
    <source>
        <dbReference type="PROSITE" id="PS50954"/>
    </source>
</evidence>
<dbReference type="AlphaFoldDB" id="A0AAJ7DUW5"/>